<dbReference type="InterPro" id="IPR001878">
    <property type="entry name" value="Znf_CCHC"/>
</dbReference>
<dbReference type="PROSITE" id="PS50158">
    <property type="entry name" value="ZF_CCHC"/>
    <property type="match status" value="1"/>
</dbReference>
<dbReference type="Pfam" id="PF00078">
    <property type="entry name" value="RVT_1"/>
    <property type="match status" value="2"/>
</dbReference>
<comment type="caution">
    <text evidence="1">The sequence shown here is derived from an EMBL/GenBank/DDBJ whole genome shotgun (WGS) entry which is preliminary data.</text>
</comment>
<dbReference type="CDD" id="cd01650">
    <property type="entry name" value="RT_nLTR_like"/>
    <property type="match status" value="2"/>
</dbReference>
<organism evidence="1 2">
    <name type="scientific">Paramuricea clavata</name>
    <name type="common">Red gorgonian</name>
    <name type="synonym">Violescent sea-whip</name>
    <dbReference type="NCBI Taxonomy" id="317549"/>
    <lineage>
        <taxon>Eukaryota</taxon>
        <taxon>Metazoa</taxon>
        <taxon>Cnidaria</taxon>
        <taxon>Anthozoa</taxon>
        <taxon>Octocorallia</taxon>
        <taxon>Malacalcyonacea</taxon>
        <taxon>Plexauridae</taxon>
        <taxon>Paramuricea</taxon>
    </lineage>
</organism>
<dbReference type="Gene3D" id="3.60.10.10">
    <property type="entry name" value="Endonuclease/exonuclease/phosphatase"/>
    <property type="match status" value="1"/>
</dbReference>
<feature type="non-terminal residue" evidence="1">
    <location>
        <position position="1"/>
    </location>
</feature>
<dbReference type="InterPro" id="IPR036691">
    <property type="entry name" value="Endo/exonu/phosph_ase_sf"/>
</dbReference>
<dbReference type="GO" id="GO:0008270">
    <property type="term" value="F:zinc ion binding"/>
    <property type="evidence" value="ECO:0007669"/>
    <property type="project" value="InterPro"/>
</dbReference>
<dbReference type="GO" id="GO:0003676">
    <property type="term" value="F:nucleic acid binding"/>
    <property type="evidence" value="ECO:0007669"/>
    <property type="project" value="InterPro"/>
</dbReference>
<evidence type="ECO:0000313" key="1">
    <source>
        <dbReference type="EMBL" id="CAB4025004.1"/>
    </source>
</evidence>
<dbReference type="InterPro" id="IPR000477">
    <property type="entry name" value="RT_dom"/>
</dbReference>
<dbReference type="Proteomes" id="UP001152795">
    <property type="component" value="Unassembled WGS sequence"/>
</dbReference>
<dbReference type="SUPFAM" id="SSF57756">
    <property type="entry name" value="Retrovirus zinc finger-like domains"/>
    <property type="match status" value="1"/>
</dbReference>
<dbReference type="SUPFAM" id="SSF56672">
    <property type="entry name" value="DNA/RNA polymerases"/>
    <property type="match status" value="2"/>
</dbReference>
<dbReference type="Pfam" id="PF00098">
    <property type="entry name" value="zf-CCHC"/>
    <property type="match status" value="1"/>
</dbReference>
<evidence type="ECO:0000313" key="2">
    <source>
        <dbReference type="Proteomes" id="UP001152795"/>
    </source>
</evidence>
<sequence>TINIQSLIETHASSHESIRKWFSNTGYKVVSSSVSNKSCGTAILVRDTHKVNKVIRDEEGRFVQVHLEADEHLLSFVSLYALNKNPERNRFFSSIPELIDLSRPTFICGDFNSVLDSALDRKRRSTYTGSQTAQYQESGPALQSLLSATQTYPYYIQICDHSYLLVKFELEQNFRGPGVWKFNSSLLDDPEYCDLVASFWSFWQSREGSDEYSSLLDWWDKGKYYLREVTHTFSKAKAEDGRNRKSSLTRQMHKLRRLFEAGDPSAFAQLCQVQEDLRVIALHEAQGAQTRSRCQWAEEGESSSSYFFGLEAKHQACQRVSSIRDPVSGQVCHDPIDMLGVWQRYYASLFTAQQCDTVAQEDMLAKVTRKFSQGERDACEGLLTEQECFKALSGMPHGKTPGSDGFPMEFYLRFWQSFGTDLIRVLNVAYKTGQLSTSQRRGLIIVLYKKNDRLETKNWRPISLLNVDYEIATTAISGRLLDVIGTVVGTDQTCGVPGRTISENLSFIRDLIEYVQREDLPVALLSLDQEKAFDRVDWGFLLRSLEHFNFGPSFCSLYGCRVSSAVNIRTSPHVTGVYLPDSIEQYKCSGYADDTTKAVTTDESIKEVFNIYDTFEEASGAKLNRGKSKGMWLGAWKSRTDTPFGLSWVKELPLLGATFSVGDYTIPTWEKPVAKLESRLSAWSRRSLSLQGKTTIINVLALLQIWHLSHVFAMPAWASKHITKALWSFFWSGKKDLVARTTVCLPKSRGGFGVIDFERKAESFALQWVKRFFAPERDKWKSFFKFFITSCLGRSPQEAFEHIHPSRLMNALPPFYCIIFHTWRALDGDRAGDELALQASSDTPLPVSQFSSCNTYRLGQLKRYREPTCVLHFYGDYGPLHWAQTWAQLHITTLDRFVIDLNWKILSASVALTRRRWSISFSNVDPTASKFLVDEPLFGFTTESRPRCDYRFRGKMSVESECLNKLIVRIKFVLCLLGRELDIRIFFGCSSLVGGLNLFVCRCTLLVIDKFIAQAQVGGPLRMSGDLRSRSSPSTYNIHNQMSNISFITEDRHSIFSVSKSPSRVHIMNSKAQKQIRSQLSSHGPCHMAAVPPLHDRTRSLASELLLTAFSCPLLWCPFFFSSPNLEFGPIRGKLNGGWTIGSWLIIFNNYNDSFFESELYLNLSLPSRPIKLIKSEQYLHVYTGVHNVLMEVARDIPVRMRIAGHWCSIYYKGQKQPCFTCGQEGHISSKCPSKIQDEQRVVNHLVEQVVRDQDPGGFGGDLPVAEIPVDPSTTIVGPTLPPVVNDVNSVNKERKCDGESRVFSHNFFCSIRGFVWNLNMFWSGHSLVLVNPLLFKSLVFIVLIILPFRPFWTRIPSFIPVWWDAGKKRIRSMSRRYSVCRARERQSRIKSLEHSLFHLDRRKRAKIREKSHVVKKLFSVTRIFSLIPWSCHYHHWNRGHMKNNKSPNLVDVYNECFISGKLSFSQRTGLITLLYKRGDKLDTKNWRPISLLCTDHKILSKVLTNRLLSIISSVVGVAQSCGVPGRFSSENVRFIQDAIDYANDSNTGAALISLDQEKAFDRVEWPFMLRVLEAMNFGPSFRAWVKLLYTQIFSQVLVNDFTSDLFPVTRGVRQGCPLSPLLYILVAETIASAIRKDPDIDGFSLPNGVRHKLFQYADDTSVFVMSDQSLCSLFSLFERYEHALGAKLNVSKSHGLLIGAWKSRSNLPVALHWSNEFITVLGCRLGNNIIPDWDYLLEKFGNQLSVWTSRQLSFRGRAMIANVLGLSIFWYQATIFDVPKTAIFHINKLLFPFVWNKKREWMARSSVTQSFADGGLGVVDVSRKVSSLHVICLKDWGHVFIPIPQVQACGGSYQCDVPDTLSGGLWILFPLCAVLGSLSMKICVAGFHCTIAAHDVQDKRETPELPQSRLIIIAYISGDLQSDVEHIIYHRRHPIYIYSPCRNLHLVFILYEYQVNIYSNIAFISRAKADTFATLVLRSMPHGRRAPLHDHTRVRERTARVAHKCSVEICVANVMLIILFHSILLFLAVLCLSSLRERKRTEKPNFRFLRPVKTVGENFEVAYNIQTLVTPRQPHVRRHKQTVNRNDLILIPICRTDTSFRPTRRAKFSLLNARSISNKSTAIREFIANNSVDITETWLNQDKVFKSFEYMDM</sequence>
<feature type="non-terminal residue" evidence="1">
    <location>
        <position position="2154"/>
    </location>
</feature>
<dbReference type="InterPro" id="IPR036875">
    <property type="entry name" value="Znf_CCHC_sf"/>
</dbReference>
<dbReference type="PROSITE" id="PS50878">
    <property type="entry name" value="RT_POL"/>
    <property type="match status" value="1"/>
</dbReference>
<dbReference type="SUPFAM" id="SSF56219">
    <property type="entry name" value="DNase I-like"/>
    <property type="match status" value="1"/>
</dbReference>
<proteinExistence type="predicted"/>
<accession>A0A7D9L1P1</accession>
<gene>
    <name evidence="1" type="ORF">PACLA_8A067771</name>
</gene>
<dbReference type="SMART" id="SM00343">
    <property type="entry name" value="ZnF_C2HC"/>
    <property type="match status" value="1"/>
</dbReference>
<dbReference type="EMBL" id="CACRXK020013353">
    <property type="protein sequence ID" value="CAB4025004.1"/>
    <property type="molecule type" value="Genomic_DNA"/>
</dbReference>
<protein>
    <submittedName>
        <fullName evidence="1">Transposon TX1 uncharacterized 149 kDa</fullName>
    </submittedName>
</protein>
<dbReference type="OrthoDB" id="6244150at2759"/>
<dbReference type="PANTHER" id="PTHR31635">
    <property type="entry name" value="REVERSE TRANSCRIPTASE DOMAIN-CONTAINING PROTEIN-RELATED"/>
    <property type="match status" value="1"/>
</dbReference>
<name>A0A7D9L1P1_PARCT</name>
<reference evidence="1" key="1">
    <citation type="submission" date="2020-04" db="EMBL/GenBank/DDBJ databases">
        <authorList>
            <person name="Alioto T."/>
            <person name="Alioto T."/>
            <person name="Gomez Garrido J."/>
        </authorList>
    </citation>
    <scope>NUCLEOTIDE SEQUENCE</scope>
    <source>
        <strain evidence="1">A484AB</strain>
    </source>
</reference>
<keyword evidence="2" id="KW-1185">Reference proteome</keyword>
<dbReference type="InterPro" id="IPR043502">
    <property type="entry name" value="DNA/RNA_pol_sf"/>
</dbReference>
<dbReference type="PANTHER" id="PTHR31635:SF196">
    <property type="entry name" value="REVERSE TRANSCRIPTASE DOMAIN-CONTAINING PROTEIN-RELATED"/>
    <property type="match status" value="1"/>
</dbReference>